<keyword evidence="3" id="KW-1185">Reference proteome</keyword>
<proteinExistence type="predicted"/>
<evidence type="ECO:0000313" key="2">
    <source>
        <dbReference type="EMBL" id="KAG7086143.1"/>
    </source>
</evidence>
<dbReference type="EMBL" id="CM032190">
    <property type="protein sequence ID" value="KAG7086143.1"/>
    <property type="molecule type" value="Genomic_DNA"/>
</dbReference>
<dbReference type="Proteomes" id="UP001049176">
    <property type="component" value="Chromosome 10"/>
</dbReference>
<dbReference type="KEGG" id="more:E1B28_002102"/>
<dbReference type="CDD" id="cd12148">
    <property type="entry name" value="fungal_TF_MHR"/>
    <property type="match status" value="1"/>
</dbReference>
<evidence type="ECO:0000256" key="1">
    <source>
        <dbReference type="SAM" id="MobiDB-lite"/>
    </source>
</evidence>
<dbReference type="AlphaFoldDB" id="A0A9P7RNG9"/>
<organism evidence="2 3">
    <name type="scientific">Marasmius oreades</name>
    <name type="common">fairy-ring Marasmius</name>
    <dbReference type="NCBI Taxonomy" id="181124"/>
    <lineage>
        <taxon>Eukaryota</taxon>
        <taxon>Fungi</taxon>
        <taxon>Dikarya</taxon>
        <taxon>Basidiomycota</taxon>
        <taxon>Agaricomycotina</taxon>
        <taxon>Agaricomycetes</taxon>
        <taxon>Agaricomycetidae</taxon>
        <taxon>Agaricales</taxon>
        <taxon>Marasmiineae</taxon>
        <taxon>Marasmiaceae</taxon>
        <taxon>Marasmius</taxon>
    </lineage>
</organism>
<sequence>MLKDLPLAFQAPGVSGERSSLSFKGLKSIEYTVSLITAEAMRMTLHRPFLVRGYTDERYGNYTQQCVASGRAILKYLKYDIGQTTVLLRRWSVVCVGFTASIVVLVDYCHQWGVGALQEGRKELESALNMFRTVQVSSTAAQSIVILLESMIAAAEHRRLASNKHLGRSRSGHDDVWSEIVKEAVANANANGKIGQQHLALLLPSILLVPANIPNPSSFLVLPKPKHSGWERNSNEYEVQPHHHGRTANHREVY</sequence>
<accession>A0A9P7RNG9</accession>
<name>A0A9P7RNG9_9AGAR</name>
<dbReference type="GeneID" id="66071178"/>
<dbReference type="RefSeq" id="XP_043002614.1">
    <property type="nucleotide sequence ID" value="XM_043159016.1"/>
</dbReference>
<reference evidence="2" key="1">
    <citation type="journal article" date="2021" name="Genome Biol. Evol.">
        <title>The assembled and annotated genome of the fairy-ring fungus Marasmius oreades.</title>
        <authorList>
            <person name="Hiltunen M."/>
            <person name="Ament-Velasquez S.L."/>
            <person name="Johannesson H."/>
        </authorList>
    </citation>
    <scope>NUCLEOTIDE SEQUENCE</scope>
    <source>
        <strain evidence="2">03SP1</strain>
    </source>
</reference>
<comment type="caution">
    <text evidence="2">The sequence shown here is derived from an EMBL/GenBank/DDBJ whole genome shotgun (WGS) entry which is preliminary data.</text>
</comment>
<protein>
    <submittedName>
        <fullName evidence="2">Uncharacterized protein</fullName>
    </submittedName>
</protein>
<feature type="region of interest" description="Disordered" evidence="1">
    <location>
        <begin position="235"/>
        <end position="254"/>
    </location>
</feature>
<dbReference type="OrthoDB" id="3364175at2759"/>
<gene>
    <name evidence="2" type="ORF">E1B28_002102</name>
</gene>
<evidence type="ECO:0000313" key="3">
    <source>
        <dbReference type="Proteomes" id="UP001049176"/>
    </source>
</evidence>